<dbReference type="InterPro" id="IPR003439">
    <property type="entry name" value="ABC_transporter-like_ATP-bd"/>
</dbReference>
<dbReference type="InterPro" id="IPR050763">
    <property type="entry name" value="ABC_transporter_ATP-binding"/>
</dbReference>
<dbReference type="Pfam" id="PF00005">
    <property type="entry name" value="ABC_tran"/>
    <property type="match status" value="1"/>
</dbReference>
<keyword evidence="2" id="KW-0547">Nucleotide-binding</keyword>
<dbReference type="InterPro" id="IPR027417">
    <property type="entry name" value="P-loop_NTPase"/>
</dbReference>
<evidence type="ECO:0000256" key="1">
    <source>
        <dbReference type="ARBA" id="ARBA00022448"/>
    </source>
</evidence>
<evidence type="ECO:0000313" key="6">
    <source>
        <dbReference type="Proteomes" id="UP000189370"/>
    </source>
</evidence>
<dbReference type="SUPFAM" id="SSF52540">
    <property type="entry name" value="P-loop containing nucleoside triphosphate hydrolases"/>
    <property type="match status" value="1"/>
</dbReference>
<dbReference type="GO" id="GO:0005524">
    <property type="term" value="F:ATP binding"/>
    <property type="evidence" value="ECO:0007669"/>
    <property type="project" value="UniProtKB-KW"/>
</dbReference>
<gene>
    <name evidence="5" type="ORF">A6E15_07580</name>
</gene>
<name>A0A1S8B1F6_9EURY</name>
<dbReference type="PROSITE" id="PS50893">
    <property type="entry name" value="ABC_TRANSPORTER_2"/>
    <property type="match status" value="1"/>
</dbReference>
<organism evidence="5 6">
    <name type="scientific">Natrinema saccharevitans</name>
    <dbReference type="NCBI Taxonomy" id="301967"/>
    <lineage>
        <taxon>Archaea</taxon>
        <taxon>Methanobacteriati</taxon>
        <taxon>Methanobacteriota</taxon>
        <taxon>Stenosarchaea group</taxon>
        <taxon>Halobacteria</taxon>
        <taxon>Halobacteriales</taxon>
        <taxon>Natrialbaceae</taxon>
        <taxon>Natrinema</taxon>
    </lineage>
</organism>
<protein>
    <submittedName>
        <fullName evidence="5">Multidrug ABC transporter ATP-binding protein</fullName>
    </submittedName>
</protein>
<dbReference type="GO" id="GO:0016887">
    <property type="term" value="F:ATP hydrolysis activity"/>
    <property type="evidence" value="ECO:0007669"/>
    <property type="project" value="InterPro"/>
</dbReference>
<dbReference type="Gene3D" id="3.40.50.300">
    <property type="entry name" value="P-loop containing nucleotide triphosphate hydrolases"/>
    <property type="match status" value="1"/>
</dbReference>
<dbReference type="SMART" id="SM00382">
    <property type="entry name" value="AAA"/>
    <property type="match status" value="1"/>
</dbReference>
<dbReference type="OrthoDB" id="87732at2157"/>
<dbReference type="STRING" id="301967.A6E15_07580"/>
<dbReference type="PANTHER" id="PTHR42711:SF19">
    <property type="entry name" value="DOXORUBICIN RESISTANCE ATP-BINDING PROTEIN DRRA"/>
    <property type="match status" value="1"/>
</dbReference>
<proteinExistence type="predicted"/>
<evidence type="ECO:0000313" key="5">
    <source>
        <dbReference type="EMBL" id="OLZ42659.1"/>
    </source>
</evidence>
<reference evidence="6" key="1">
    <citation type="submission" date="2016-04" db="EMBL/GenBank/DDBJ databases">
        <authorList>
            <person name="Chen S.-C."/>
            <person name="Lai M.-C."/>
        </authorList>
    </citation>
    <scope>NUCLEOTIDE SEQUENCE [LARGE SCALE GENOMIC DNA]</scope>
    <source>
        <strain evidence="6">AB14</strain>
    </source>
</reference>
<dbReference type="InterPro" id="IPR003593">
    <property type="entry name" value="AAA+_ATPase"/>
</dbReference>
<keyword evidence="6" id="KW-1185">Reference proteome</keyword>
<comment type="caution">
    <text evidence="5">The sequence shown here is derived from an EMBL/GenBank/DDBJ whole genome shotgun (WGS) entry which is preliminary data.</text>
</comment>
<evidence type="ECO:0000259" key="4">
    <source>
        <dbReference type="PROSITE" id="PS50893"/>
    </source>
</evidence>
<dbReference type="EMBL" id="LWLN01000001">
    <property type="protein sequence ID" value="OLZ42659.1"/>
    <property type="molecule type" value="Genomic_DNA"/>
</dbReference>
<dbReference type="Proteomes" id="UP000189370">
    <property type="component" value="Unassembled WGS sequence"/>
</dbReference>
<evidence type="ECO:0000256" key="3">
    <source>
        <dbReference type="ARBA" id="ARBA00022840"/>
    </source>
</evidence>
<dbReference type="AlphaFoldDB" id="A0A1S8B1F6"/>
<evidence type="ECO:0000256" key="2">
    <source>
        <dbReference type="ARBA" id="ARBA00022741"/>
    </source>
</evidence>
<keyword evidence="3 5" id="KW-0067">ATP-binding</keyword>
<keyword evidence="1" id="KW-0813">Transport</keyword>
<accession>A0A1S8B1F6</accession>
<sequence length="254" mass="27773">MRSPQRDSDHAITAYGVTKRYDDEVAVEDLSLSIPAGSVYGFLGPNGAGKTTTMEILTTLTQPTAGSATVAGVSITDRAKLSKRIGYLPTTPPIFDELNAWEQLRHFARLHEIPDDRADDRIEELLTEFNLRSDAHRRIGEYSTGMKKKVGVISTIIHDPDVVFLDEPTSGLDPIAARTVRETIDELASDDTTVFLSSHILPIVDKVADEIGVIRDGRLIAEGPVDELKAQAERGTATDLETVFLEITSDEDAI</sequence>
<feature type="domain" description="ABC transporter" evidence="4">
    <location>
        <begin position="12"/>
        <end position="241"/>
    </location>
</feature>
<dbReference type="PANTHER" id="PTHR42711">
    <property type="entry name" value="ABC TRANSPORTER ATP-BINDING PROTEIN"/>
    <property type="match status" value="1"/>
</dbReference>